<keyword evidence="4" id="KW-1185">Reference proteome</keyword>
<sequence>MRLLASLIAFCLLALPLQAEELVLGLSQEEVRITTRFDGSDILIYGAIKRDLSAVDPEEEPLHVIITVAGPSGPTTVWRKERVAGIWMNTDSVEIDRAPSFYAVATTGPLPDILSETEDLRHKISIPRAIRSVGAPQGIEDAGSFTDALIRIRERNGSYLINENSAELRESTLFDTRITLPANLTEGEYTTRIFVTREGAVLTHEEAPILVRKVGLERWLFTLSRQQPLLYGLLSLALAVAAGWGASTFFQLIRR</sequence>
<dbReference type="Pfam" id="PF09608">
    <property type="entry name" value="Alph_Pro_TM"/>
    <property type="match status" value="1"/>
</dbReference>
<dbReference type="RefSeq" id="WP_072707826.1">
    <property type="nucleotide sequence ID" value="NZ_FMJB01000061.1"/>
</dbReference>
<evidence type="ECO:0000256" key="2">
    <source>
        <dbReference type="SAM" id="SignalP"/>
    </source>
</evidence>
<keyword evidence="2" id="KW-0732">Signal</keyword>
<gene>
    <name evidence="3" type="ORF">KARMA_3073</name>
</gene>
<dbReference type="InterPro" id="IPR019088">
    <property type="entry name" value="CHP02186-rel_TM"/>
</dbReference>
<organism evidence="3 4">
    <name type="scientific">Donghicola eburneus</name>
    <dbReference type="NCBI Taxonomy" id="393278"/>
    <lineage>
        <taxon>Bacteria</taxon>
        <taxon>Pseudomonadati</taxon>
        <taxon>Pseudomonadota</taxon>
        <taxon>Alphaproteobacteria</taxon>
        <taxon>Rhodobacterales</taxon>
        <taxon>Roseobacteraceae</taxon>
        <taxon>Donghicola</taxon>
    </lineage>
</organism>
<protein>
    <recommendedName>
        <fullName evidence="5">Transmembrane protein</fullName>
    </recommendedName>
</protein>
<dbReference type="AlphaFoldDB" id="A0A1M4N205"/>
<accession>A0A1M4N205</accession>
<evidence type="ECO:0000313" key="4">
    <source>
        <dbReference type="Proteomes" id="UP000184085"/>
    </source>
</evidence>
<feature type="transmembrane region" description="Helical" evidence="1">
    <location>
        <begin position="229"/>
        <end position="253"/>
    </location>
</feature>
<dbReference type="Proteomes" id="UP000184085">
    <property type="component" value="Unassembled WGS sequence"/>
</dbReference>
<evidence type="ECO:0000256" key="1">
    <source>
        <dbReference type="SAM" id="Phobius"/>
    </source>
</evidence>
<evidence type="ECO:0000313" key="3">
    <source>
        <dbReference type="EMBL" id="SCM68843.1"/>
    </source>
</evidence>
<keyword evidence="1" id="KW-0812">Transmembrane</keyword>
<proteinExistence type="predicted"/>
<keyword evidence="1" id="KW-0472">Membrane</keyword>
<feature type="chain" id="PRO_5009906714" description="Transmembrane protein" evidence="2">
    <location>
        <begin position="20"/>
        <end position="255"/>
    </location>
</feature>
<dbReference type="EMBL" id="FMJB01000061">
    <property type="protein sequence ID" value="SCM68843.1"/>
    <property type="molecule type" value="Genomic_DNA"/>
</dbReference>
<feature type="signal peptide" evidence="2">
    <location>
        <begin position="1"/>
        <end position="19"/>
    </location>
</feature>
<name>A0A1M4N205_9RHOB</name>
<evidence type="ECO:0008006" key="5">
    <source>
        <dbReference type="Google" id="ProtNLM"/>
    </source>
</evidence>
<keyword evidence="1" id="KW-1133">Transmembrane helix</keyword>
<reference evidence="4" key="1">
    <citation type="submission" date="2016-09" db="EMBL/GenBank/DDBJ databases">
        <authorList>
            <person name="Wibberg D."/>
        </authorList>
    </citation>
    <scope>NUCLEOTIDE SEQUENCE [LARGE SCALE GENOMIC DNA]</scope>
</reference>